<gene>
    <name evidence="1" type="primary">PARPA_07626.1 scaffold 28606</name>
</gene>
<evidence type="ECO:0000313" key="2">
    <source>
        <dbReference type="Proteomes" id="UP000054107"/>
    </source>
</evidence>
<dbReference type="Proteomes" id="UP000054107">
    <property type="component" value="Unassembled WGS sequence"/>
</dbReference>
<sequence>MFSKVSSQTIFSNLCPQDINSTEFSHFMGSDRFVEVASVYFDLHKNSGLLISFLGLNNAILKVKDAATISTKDEASICESLEVSITTDKEKAFLRRNSRHLLLTTTAKSSRRKLVNVHDKSLSQLFHNDEFAILASAKMELERKFSGLVVFTSCIHQNLRENCVLVVKSPFDAGSVVQLARSMMFDEVILVGMTFLTMNIRESFEWPKDRSDTGQPPSARFSGIRDPLMIALTSQQILSLPVVSPVSVAKEGATEREKHYKVFSKFLKEMVGTLEKRKNRTFVVEEEWPVSNRRVQDLVKSKGYRWVH</sequence>
<protein>
    <submittedName>
        <fullName evidence="1">Uncharacterized protein</fullName>
    </submittedName>
</protein>
<keyword evidence="2" id="KW-1185">Reference proteome</keyword>
<reference evidence="1 2" key="1">
    <citation type="submission" date="2014-09" db="EMBL/GenBank/DDBJ databases">
        <authorList>
            <person name="Ellenberger Sabrina"/>
        </authorList>
    </citation>
    <scope>NUCLEOTIDE SEQUENCE [LARGE SCALE GENOMIC DNA]</scope>
    <source>
        <strain evidence="1 2">CBS 412.66</strain>
    </source>
</reference>
<proteinExistence type="predicted"/>
<organism evidence="1 2">
    <name type="scientific">Parasitella parasitica</name>
    <dbReference type="NCBI Taxonomy" id="35722"/>
    <lineage>
        <taxon>Eukaryota</taxon>
        <taxon>Fungi</taxon>
        <taxon>Fungi incertae sedis</taxon>
        <taxon>Mucoromycota</taxon>
        <taxon>Mucoromycotina</taxon>
        <taxon>Mucoromycetes</taxon>
        <taxon>Mucorales</taxon>
        <taxon>Mucorineae</taxon>
        <taxon>Mucoraceae</taxon>
        <taxon>Parasitella</taxon>
    </lineage>
</organism>
<evidence type="ECO:0000313" key="1">
    <source>
        <dbReference type="EMBL" id="CEP13542.1"/>
    </source>
</evidence>
<name>A0A0B7NDH1_9FUNG</name>
<dbReference type="AlphaFoldDB" id="A0A0B7NDH1"/>
<accession>A0A0B7NDH1</accession>
<dbReference type="EMBL" id="LN729858">
    <property type="protein sequence ID" value="CEP13542.1"/>
    <property type="molecule type" value="Genomic_DNA"/>
</dbReference>